<proteinExistence type="predicted"/>
<accession>A0AAV9ZK32</accession>
<evidence type="ECO:0000313" key="2">
    <source>
        <dbReference type="EMBL" id="KAK6984554.1"/>
    </source>
</evidence>
<dbReference type="EMBL" id="JAWWNJ010000136">
    <property type="protein sequence ID" value="KAK6984554.1"/>
    <property type="molecule type" value="Genomic_DNA"/>
</dbReference>
<feature type="compositionally biased region" description="Polar residues" evidence="1">
    <location>
        <begin position="1"/>
        <end position="17"/>
    </location>
</feature>
<keyword evidence="3" id="KW-1185">Reference proteome</keyword>
<organism evidence="2 3">
    <name type="scientific">Favolaschia claudopus</name>
    <dbReference type="NCBI Taxonomy" id="2862362"/>
    <lineage>
        <taxon>Eukaryota</taxon>
        <taxon>Fungi</taxon>
        <taxon>Dikarya</taxon>
        <taxon>Basidiomycota</taxon>
        <taxon>Agaricomycotina</taxon>
        <taxon>Agaricomycetes</taxon>
        <taxon>Agaricomycetidae</taxon>
        <taxon>Agaricales</taxon>
        <taxon>Marasmiineae</taxon>
        <taxon>Mycenaceae</taxon>
        <taxon>Favolaschia</taxon>
    </lineage>
</organism>
<gene>
    <name evidence="2" type="ORF">R3P38DRAFT_2455739</name>
</gene>
<feature type="non-terminal residue" evidence="2">
    <location>
        <position position="1"/>
    </location>
</feature>
<feature type="non-terminal residue" evidence="2">
    <location>
        <position position="68"/>
    </location>
</feature>
<evidence type="ECO:0000313" key="3">
    <source>
        <dbReference type="Proteomes" id="UP001362999"/>
    </source>
</evidence>
<protein>
    <submittedName>
        <fullName evidence="2">Uncharacterized protein</fullName>
    </submittedName>
</protein>
<dbReference type="AlphaFoldDB" id="A0AAV9ZK32"/>
<sequence length="68" mass="7526">ASQPQLPGTSLPDTTSTRSKRDKRSGRCAICVNSYCFKRHECPGKGNRLCRCGHPPLTKKPRISEAQI</sequence>
<comment type="caution">
    <text evidence="2">The sequence shown here is derived from an EMBL/GenBank/DDBJ whole genome shotgun (WGS) entry which is preliminary data.</text>
</comment>
<reference evidence="2 3" key="1">
    <citation type="journal article" date="2024" name="J Genomics">
        <title>Draft genome sequencing and assembly of Favolaschia claudopus CIRM-BRFM 2984 isolated from oak limbs.</title>
        <authorList>
            <person name="Navarro D."/>
            <person name="Drula E."/>
            <person name="Chaduli D."/>
            <person name="Cazenave R."/>
            <person name="Ahrendt S."/>
            <person name="Wang J."/>
            <person name="Lipzen A."/>
            <person name="Daum C."/>
            <person name="Barry K."/>
            <person name="Grigoriev I.V."/>
            <person name="Favel A."/>
            <person name="Rosso M.N."/>
            <person name="Martin F."/>
        </authorList>
    </citation>
    <scope>NUCLEOTIDE SEQUENCE [LARGE SCALE GENOMIC DNA]</scope>
    <source>
        <strain evidence="2 3">CIRM-BRFM 2984</strain>
    </source>
</reference>
<feature type="region of interest" description="Disordered" evidence="1">
    <location>
        <begin position="1"/>
        <end position="25"/>
    </location>
</feature>
<dbReference type="Proteomes" id="UP001362999">
    <property type="component" value="Unassembled WGS sequence"/>
</dbReference>
<name>A0AAV9ZK32_9AGAR</name>
<evidence type="ECO:0000256" key="1">
    <source>
        <dbReference type="SAM" id="MobiDB-lite"/>
    </source>
</evidence>